<evidence type="ECO:0008006" key="4">
    <source>
        <dbReference type="Google" id="ProtNLM"/>
    </source>
</evidence>
<evidence type="ECO:0000313" key="3">
    <source>
        <dbReference type="Proteomes" id="UP001589693"/>
    </source>
</evidence>
<feature type="coiled-coil region" evidence="1">
    <location>
        <begin position="59"/>
        <end position="86"/>
    </location>
</feature>
<reference evidence="2 3" key="1">
    <citation type="submission" date="2024-09" db="EMBL/GenBank/DDBJ databases">
        <authorList>
            <person name="Sun Q."/>
            <person name="Mori K."/>
        </authorList>
    </citation>
    <scope>NUCLEOTIDE SEQUENCE [LARGE SCALE GENOMIC DNA]</scope>
    <source>
        <strain evidence="2 3">TBRC 7907</strain>
    </source>
</reference>
<dbReference type="EMBL" id="JBHLZU010000037">
    <property type="protein sequence ID" value="MFB9909661.1"/>
    <property type="molecule type" value="Genomic_DNA"/>
</dbReference>
<keyword evidence="3" id="KW-1185">Reference proteome</keyword>
<protein>
    <recommendedName>
        <fullName evidence="4">Transposase</fullName>
    </recommendedName>
</protein>
<organism evidence="2 3">
    <name type="scientific">Allokutzneria oryzae</name>
    <dbReference type="NCBI Taxonomy" id="1378989"/>
    <lineage>
        <taxon>Bacteria</taxon>
        <taxon>Bacillati</taxon>
        <taxon>Actinomycetota</taxon>
        <taxon>Actinomycetes</taxon>
        <taxon>Pseudonocardiales</taxon>
        <taxon>Pseudonocardiaceae</taxon>
        <taxon>Allokutzneria</taxon>
    </lineage>
</organism>
<accession>A0ABV6ACP6</accession>
<keyword evidence="1" id="KW-0175">Coiled coil</keyword>
<sequence length="88" mass="10095">MQITLPGSQKRAMEKYQELVSAMDFVRQALDFAEKLITTHQGGRSYWAVPSQDELMVHHKKCVDELESLRAKAKRYEAALNAAKWTVN</sequence>
<name>A0ABV6ACP6_9PSEU</name>
<evidence type="ECO:0000313" key="2">
    <source>
        <dbReference type="EMBL" id="MFB9909661.1"/>
    </source>
</evidence>
<proteinExistence type="predicted"/>
<comment type="caution">
    <text evidence="2">The sequence shown here is derived from an EMBL/GenBank/DDBJ whole genome shotgun (WGS) entry which is preliminary data.</text>
</comment>
<dbReference type="Proteomes" id="UP001589693">
    <property type="component" value="Unassembled WGS sequence"/>
</dbReference>
<dbReference type="RefSeq" id="WP_377862573.1">
    <property type="nucleotide sequence ID" value="NZ_JBHLZU010000037.1"/>
</dbReference>
<evidence type="ECO:0000256" key="1">
    <source>
        <dbReference type="SAM" id="Coils"/>
    </source>
</evidence>
<gene>
    <name evidence="2" type="ORF">ACFFQA_37495</name>
</gene>